<dbReference type="AlphaFoldDB" id="A0A0H3I4R0"/>
<evidence type="ECO:0008006" key="3">
    <source>
        <dbReference type="Google" id="ProtNLM"/>
    </source>
</evidence>
<reference evidence="1 2" key="1">
    <citation type="journal article" date="2012" name="J. Bacteriol.">
        <title>Genome sequence of Pectobacterium sp. strain SCC3193.</title>
        <authorList>
            <person name="Koskinen J.P."/>
            <person name="Laine P."/>
            <person name="Niemi O."/>
            <person name="Nykyri J."/>
            <person name="Harjunpaa H."/>
            <person name="Auvinen P."/>
            <person name="Paulin L."/>
            <person name="Pirhonen M."/>
            <person name="Palva T."/>
            <person name="Holm L."/>
        </authorList>
    </citation>
    <scope>NUCLEOTIDE SEQUENCE [LARGE SCALE GENOMIC DNA]</scope>
    <source>
        <strain evidence="1 2">SCC3193</strain>
    </source>
</reference>
<dbReference type="HOGENOM" id="CLU_2495091_0_0_6"/>
<dbReference type="Proteomes" id="UP000008044">
    <property type="component" value="Chromosome"/>
</dbReference>
<dbReference type="KEGG" id="ppar:A8F97_06025"/>
<protein>
    <recommendedName>
        <fullName evidence="3">ShlB/FhaC/HecB family hemolysin secretion/activation protein</fullName>
    </recommendedName>
</protein>
<dbReference type="PATRIC" id="fig|1166016.3.peg.2518"/>
<dbReference type="KEGG" id="pec:W5S_2497"/>
<dbReference type="GeneID" id="45849017"/>
<dbReference type="eggNOG" id="COG2831">
    <property type="taxonomic scope" value="Bacteria"/>
</dbReference>
<dbReference type="RefSeq" id="WP_014700158.1">
    <property type="nucleotide sequence ID" value="NC_017845.1"/>
</dbReference>
<evidence type="ECO:0000313" key="2">
    <source>
        <dbReference type="Proteomes" id="UP000008044"/>
    </source>
</evidence>
<gene>
    <name evidence="1" type="ordered locus">W5S_2497</name>
</gene>
<accession>A0A0H3I4R0</accession>
<evidence type="ECO:0000313" key="1">
    <source>
        <dbReference type="EMBL" id="AFI90585.1"/>
    </source>
</evidence>
<organism evidence="1 2">
    <name type="scientific">Pectobacterium parmentieri</name>
    <dbReference type="NCBI Taxonomy" id="1905730"/>
    <lineage>
        <taxon>Bacteria</taxon>
        <taxon>Pseudomonadati</taxon>
        <taxon>Pseudomonadota</taxon>
        <taxon>Gammaproteobacteria</taxon>
        <taxon>Enterobacterales</taxon>
        <taxon>Pectobacteriaceae</taxon>
        <taxon>Pectobacterium</taxon>
    </lineage>
</organism>
<dbReference type="EMBL" id="CP003415">
    <property type="protein sequence ID" value="AFI90585.1"/>
    <property type="molecule type" value="Genomic_DNA"/>
</dbReference>
<dbReference type="STRING" id="1905730.W5S_2497"/>
<sequence length="86" mass="9729">MRGFFGLVFITPVFFSYAVFSAPLNPVDRNDIQQRQAEVIDQSRQQRDSLLQLNQPQATVNPGGVSDAGQCFSIKDIHYRVMRPIS</sequence>
<name>A0A0H3I4R0_PECPM</name>
<proteinExistence type="predicted"/>